<dbReference type="RefSeq" id="WP_125018953.1">
    <property type="nucleotide sequence ID" value="NZ_RQVQ01000016.1"/>
</dbReference>
<keyword evidence="2" id="KW-1185">Reference proteome</keyword>
<dbReference type="AlphaFoldDB" id="A0A3P3W768"/>
<evidence type="ECO:0000313" key="2">
    <source>
        <dbReference type="Proteomes" id="UP000275719"/>
    </source>
</evidence>
<comment type="caution">
    <text evidence="1">The sequence shown here is derived from an EMBL/GenBank/DDBJ whole genome shotgun (WGS) entry which is preliminary data.</text>
</comment>
<gene>
    <name evidence="1" type="ORF">EG240_08405</name>
</gene>
<dbReference type="Proteomes" id="UP000275719">
    <property type="component" value="Unassembled WGS sequence"/>
</dbReference>
<evidence type="ECO:0000313" key="1">
    <source>
        <dbReference type="EMBL" id="RRJ90544.1"/>
    </source>
</evidence>
<proteinExistence type="predicted"/>
<dbReference type="OrthoDB" id="1426949at2"/>
<organism evidence="1 2">
    <name type="scientific">Paenimyroides tangerinum</name>
    <dbReference type="NCBI Taxonomy" id="2488728"/>
    <lineage>
        <taxon>Bacteria</taxon>
        <taxon>Pseudomonadati</taxon>
        <taxon>Bacteroidota</taxon>
        <taxon>Flavobacteriia</taxon>
        <taxon>Flavobacteriales</taxon>
        <taxon>Flavobacteriaceae</taxon>
        <taxon>Paenimyroides</taxon>
    </lineage>
</organism>
<sequence length="149" mass="17498">MTDTILVQNKTKIFGCGTGYVMYHEDLKESGLSKFYEKYGTVLDNQELLKVFEKNNNLKILWIERGNEGELFQLEDSVLHNNKKLEIRLMSEKAFLVFDETPKSLDSLNITVTIEFSNTNKILLKSFDLSQNKYWKIDKQTEQEFKKDL</sequence>
<accession>A0A3P3W768</accession>
<dbReference type="EMBL" id="RQVQ01000016">
    <property type="protein sequence ID" value="RRJ90544.1"/>
    <property type="molecule type" value="Genomic_DNA"/>
</dbReference>
<protein>
    <submittedName>
        <fullName evidence="1">Uncharacterized protein</fullName>
    </submittedName>
</protein>
<reference evidence="1 2" key="1">
    <citation type="submission" date="2018-11" db="EMBL/GenBank/DDBJ databases">
        <title>Flavobacterium sp. nov., YIM 102701-2 draft genome.</title>
        <authorList>
            <person name="Li G."/>
            <person name="Jiang Y."/>
        </authorList>
    </citation>
    <scope>NUCLEOTIDE SEQUENCE [LARGE SCALE GENOMIC DNA]</scope>
    <source>
        <strain evidence="1 2">YIM 102701-2</strain>
    </source>
</reference>
<name>A0A3P3W768_9FLAO</name>